<feature type="domain" description="HpcH/HpaI aldolase/citrate lyase" evidence="4">
    <location>
        <begin position="27"/>
        <end position="176"/>
    </location>
</feature>
<dbReference type="Gene3D" id="3.20.20.60">
    <property type="entry name" value="Phosphoenolpyruvate-binding domains"/>
    <property type="match status" value="1"/>
</dbReference>
<keyword evidence="2" id="KW-0479">Metal-binding</keyword>
<gene>
    <name evidence="5" type="ORF">METZ01_LOCUS235904</name>
</gene>
<accession>A0A382H708</accession>
<organism evidence="5">
    <name type="scientific">marine metagenome</name>
    <dbReference type="NCBI Taxonomy" id="408172"/>
    <lineage>
        <taxon>unclassified sequences</taxon>
        <taxon>metagenomes</taxon>
        <taxon>ecological metagenomes</taxon>
    </lineage>
</organism>
<proteinExistence type="inferred from homology"/>
<evidence type="ECO:0000256" key="2">
    <source>
        <dbReference type="ARBA" id="ARBA00022723"/>
    </source>
</evidence>
<dbReference type="GO" id="GO:0046872">
    <property type="term" value="F:metal ion binding"/>
    <property type="evidence" value="ECO:0007669"/>
    <property type="project" value="UniProtKB-KW"/>
</dbReference>
<evidence type="ECO:0000313" key="5">
    <source>
        <dbReference type="EMBL" id="SVB83050.1"/>
    </source>
</evidence>
<dbReference type="PANTHER" id="PTHR30502:SF0">
    <property type="entry name" value="PHOSPHOENOLPYRUVATE CARBOXYLASE FAMILY PROTEIN"/>
    <property type="match status" value="1"/>
</dbReference>
<dbReference type="InterPro" id="IPR050251">
    <property type="entry name" value="HpcH-HpaI_aldolase"/>
</dbReference>
<dbReference type="InterPro" id="IPR005000">
    <property type="entry name" value="Aldolase/citrate-lyase_domain"/>
</dbReference>
<dbReference type="GO" id="GO:0005737">
    <property type="term" value="C:cytoplasm"/>
    <property type="evidence" value="ECO:0007669"/>
    <property type="project" value="TreeGrafter"/>
</dbReference>
<dbReference type="InterPro" id="IPR040442">
    <property type="entry name" value="Pyrv_kinase-like_dom_sf"/>
</dbReference>
<comment type="similarity">
    <text evidence="1">Belongs to the HpcH/HpaI aldolase family.</text>
</comment>
<evidence type="ECO:0000256" key="3">
    <source>
        <dbReference type="ARBA" id="ARBA00023239"/>
    </source>
</evidence>
<evidence type="ECO:0000259" key="4">
    <source>
        <dbReference type="Pfam" id="PF03328"/>
    </source>
</evidence>
<dbReference type="SUPFAM" id="SSF51621">
    <property type="entry name" value="Phosphoenolpyruvate/pyruvate domain"/>
    <property type="match status" value="1"/>
</dbReference>
<name>A0A382H708_9ZZZZ</name>
<dbReference type="AlphaFoldDB" id="A0A382H708"/>
<keyword evidence="3" id="KW-0456">Lyase</keyword>
<evidence type="ECO:0000256" key="1">
    <source>
        <dbReference type="ARBA" id="ARBA00005568"/>
    </source>
</evidence>
<dbReference type="PANTHER" id="PTHR30502">
    <property type="entry name" value="2-KETO-3-DEOXY-L-RHAMNONATE ALDOLASE"/>
    <property type="match status" value="1"/>
</dbReference>
<reference evidence="5" key="1">
    <citation type="submission" date="2018-05" db="EMBL/GenBank/DDBJ databases">
        <authorList>
            <person name="Lanie J.A."/>
            <person name="Ng W.-L."/>
            <person name="Kazmierczak K.M."/>
            <person name="Andrzejewski T.M."/>
            <person name="Davidsen T.M."/>
            <person name="Wayne K.J."/>
            <person name="Tettelin H."/>
            <person name="Glass J.I."/>
            <person name="Rusch D."/>
            <person name="Podicherti R."/>
            <person name="Tsui H.-C.T."/>
            <person name="Winkler M.E."/>
        </authorList>
    </citation>
    <scope>NUCLEOTIDE SEQUENCE</scope>
</reference>
<protein>
    <recommendedName>
        <fullName evidence="4">HpcH/HpaI aldolase/citrate lyase domain-containing protein</fullName>
    </recommendedName>
</protein>
<dbReference type="EMBL" id="UINC01059532">
    <property type="protein sequence ID" value="SVB83050.1"/>
    <property type="molecule type" value="Genomic_DNA"/>
</dbReference>
<dbReference type="InterPro" id="IPR015813">
    <property type="entry name" value="Pyrv/PenolPyrv_kinase-like_dom"/>
</dbReference>
<feature type="non-terminal residue" evidence="5">
    <location>
        <position position="178"/>
    </location>
</feature>
<dbReference type="GO" id="GO:0016832">
    <property type="term" value="F:aldehyde-lyase activity"/>
    <property type="evidence" value="ECO:0007669"/>
    <property type="project" value="TreeGrafter"/>
</dbReference>
<sequence>MSNLRQNKAKKNLSDGKIVSVPMGPMNGDLIEHFGPLGFDAMWLEGEHGPVDFNNIPDLTRACDLWDMTPIVRVHQNEPATIYRTFDLGAQAITVPHINTKEEALSVVDSGKFAPIGNRGSFTSRQGIGVDDYFNQANDQTMLIILIEDIIAVNNLDEILEVENIDVFFVAPGDLAQT</sequence>
<dbReference type="Pfam" id="PF03328">
    <property type="entry name" value="HpcH_HpaI"/>
    <property type="match status" value="1"/>
</dbReference>